<protein>
    <submittedName>
        <fullName evidence="1">Uncharacterized protein</fullName>
    </submittedName>
</protein>
<evidence type="ECO:0000313" key="2">
    <source>
        <dbReference type="Proteomes" id="UP000244336"/>
    </source>
</evidence>
<evidence type="ECO:0000313" key="1">
    <source>
        <dbReference type="EMBL" id="PUZ44077.1"/>
    </source>
</evidence>
<accession>A0A2T7CL55</accession>
<sequence>MGRLNTMLVVQSKEEYATLNQYNNKWKTEFYHGKQRLTRMMFFPSVNPFSFTHIKDLSL</sequence>
<proteinExistence type="predicted"/>
<dbReference type="Proteomes" id="UP000244336">
    <property type="component" value="Chromosome 8"/>
</dbReference>
<reference evidence="1 2" key="1">
    <citation type="submission" date="2018-04" db="EMBL/GenBank/DDBJ databases">
        <title>WGS assembly of Panicum hallii var. hallii HAL2.</title>
        <authorList>
            <person name="Lovell J."/>
            <person name="Jenkins J."/>
            <person name="Lowry D."/>
            <person name="Mamidi S."/>
            <person name="Sreedasyam A."/>
            <person name="Weng X."/>
            <person name="Barry K."/>
            <person name="Bonette J."/>
            <person name="Campitelli B."/>
            <person name="Daum C."/>
            <person name="Gordon S."/>
            <person name="Gould B."/>
            <person name="Lipzen A."/>
            <person name="MacQueen A."/>
            <person name="Palacio-Mejia J."/>
            <person name="Plott C."/>
            <person name="Shakirov E."/>
            <person name="Shu S."/>
            <person name="Yoshinaga Y."/>
            <person name="Zane M."/>
            <person name="Rokhsar D."/>
            <person name="Grimwood J."/>
            <person name="Schmutz J."/>
            <person name="Juenger T."/>
        </authorList>
    </citation>
    <scope>NUCLEOTIDE SEQUENCE [LARGE SCALE GENOMIC DNA]</scope>
    <source>
        <strain evidence="2">cv. HAL2</strain>
    </source>
</reference>
<keyword evidence="2" id="KW-1185">Reference proteome</keyword>
<gene>
    <name evidence="1" type="ORF">GQ55_8G060600</name>
</gene>
<dbReference type="Gramene" id="PUZ44077">
    <property type="protein sequence ID" value="PUZ44077"/>
    <property type="gene ID" value="GQ55_8G060600"/>
</dbReference>
<dbReference type="AlphaFoldDB" id="A0A2T7CL55"/>
<name>A0A2T7CL55_9POAL</name>
<organism evidence="1 2">
    <name type="scientific">Panicum hallii var. hallii</name>
    <dbReference type="NCBI Taxonomy" id="1504633"/>
    <lineage>
        <taxon>Eukaryota</taxon>
        <taxon>Viridiplantae</taxon>
        <taxon>Streptophyta</taxon>
        <taxon>Embryophyta</taxon>
        <taxon>Tracheophyta</taxon>
        <taxon>Spermatophyta</taxon>
        <taxon>Magnoliopsida</taxon>
        <taxon>Liliopsida</taxon>
        <taxon>Poales</taxon>
        <taxon>Poaceae</taxon>
        <taxon>PACMAD clade</taxon>
        <taxon>Panicoideae</taxon>
        <taxon>Panicodae</taxon>
        <taxon>Paniceae</taxon>
        <taxon>Panicinae</taxon>
        <taxon>Panicum</taxon>
        <taxon>Panicum sect. Panicum</taxon>
    </lineage>
</organism>
<dbReference type="EMBL" id="CM009756">
    <property type="protein sequence ID" value="PUZ44077.1"/>
    <property type="molecule type" value="Genomic_DNA"/>
</dbReference>